<gene>
    <name evidence="1" type="ORF">PAXRUDRAFT_409886</name>
</gene>
<protein>
    <submittedName>
        <fullName evidence="1">Uncharacterized protein</fullName>
    </submittedName>
</protein>
<dbReference type="HOGENOM" id="CLU_2121817_0_0_1"/>
<dbReference type="AlphaFoldDB" id="A0A0D0E8M3"/>
<dbReference type="InParanoid" id="A0A0D0E8M3"/>
<proteinExistence type="predicted"/>
<dbReference type="Proteomes" id="UP000054538">
    <property type="component" value="Unassembled WGS sequence"/>
</dbReference>
<sequence length="114" mass="12504">MPRTRTTLRCIHCFRNRCIPNVDLGSVSMAPESPLHLFLGPPYNTGGGSSDLTETITVLLIESSGDIIRDFSVSSGSFGSVALTSRYWKRSITCNHQILIALKYLSKNLLTMGV</sequence>
<evidence type="ECO:0000313" key="2">
    <source>
        <dbReference type="Proteomes" id="UP000054538"/>
    </source>
</evidence>
<dbReference type="EMBL" id="KN825067">
    <property type="protein sequence ID" value="KIK95060.1"/>
    <property type="molecule type" value="Genomic_DNA"/>
</dbReference>
<reference evidence="1 2" key="1">
    <citation type="submission" date="2014-04" db="EMBL/GenBank/DDBJ databases">
        <authorList>
            <consortium name="DOE Joint Genome Institute"/>
            <person name="Kuo A."/>
            <person name="Kohler A."/>
            <person name="Jargeat P."/>
            <person name="Nagy L.G."/>
            <person name="Floudas D."/>
            <person name="Copeland A."/>
            <person name="Barry K.W."/>
            <person name="Cichocki N."/>
            <person name="Veneault-Fourrey C."/>
            <person name="LaButti K."/>
            <person name="Lindquist E.A."/>
            <person name="Lipzen A."/>
            <person name="Lundell T."/>
            <person name="Morin E."/>
            <person name="Murat C."/>
            <person name="Sun H."/>
            <person name="Tunlid A."/>
            <person name="Henrissat B."/>
            <person name="Grigoriev I.V."/>
            <person name="Hibbett D.S."/>
            <person name="Martin F."/>
            <person name="Nordberg H.P."/>
            <person name="Cantor M.N."/>
            <person name="Hua S.X."/>
        </authorList>
    </citation>
    <scope>NUCLEOTIDE SEQUENCE [LARGE SCALE GENOMIC DNA]</scope>
    <source>
        <strain evidence="1 2">Ve08.2h10</strain>
    </source>
</reference>
<name>A0A0D0E8M3_9AGAM</name>
<evidence type="ECO:0000313" key="1">
    <source>
        <dbReference type="EMBL" id="KIK95060.1"/>
    </source>
</evidence>
<accession>A0A0D0E8M3</accession>
<organism evidence="1 2">
    <name type="scientific">Paxillus rubicundulus Ve08.2h10</name>
    <dbReference type="NCBI Taxonomy" id="930991"/>
    <lineage>
        <taxon>Eukaryota</taxon>
        <taxon>Fungi</taxon>
        <taxon>Dikarya</taxon>
        <taxon>Basidiomycota</taxon>
        <taxon>Agaricomycotina</taxon>
        <taxon>Agaricomycetes</taxon>
        <taxon>Agaricomycetidae</taxon>
        <taxon>Boletales</taxon>
        <taxon>Paxilineae</taxon>
        <taxon>Paxillaceae</taxon>
        <taxon>Paxillus</taxon>
    </lineage>
</organism>
<keyword evidence="2" id="KW-1185">Reference proteome</keyword>
<reference evidence="2" key="2">
    <citation type="submission" date="2015-01" db="EMBL/GenBank/DDBJ databases">
        <title>Evolutionary Origins and Diversification of the Mycorrhizal Mutualists.</title>
        <authorList>
            <consortium name="DOE Joint Genome Institute"/>
            <consortium name="Mycorrhizal Genomics Consortium"/>
            <person name="Kohler A."/>
            <person name="Kuo A."/>
            <person name="Nagy L.G."/>
            <person name="Floudas D."/>
            <person name="Copeland A."/>
            <person name="Barry K.W."/>
            <person name="Cichocki N."/>
            <person name="Veneault-Fourrey C."/>
            <person name="LaButti K."/>
            <person name="Lindquist E.A."/>
            <person name="Lipzen A."/>
            <person name="Lundell T."/>
            <person name="Morin E."/>
            <person name="Murat C."/>
            <person name="Riley R."/>
            <person name="Ohm R."/>
            <person name="Sun H."/>
            <person name="Tunlid A."/>
            <person name="Henrissat B."/>
            <person name="Grigoriev I.V."/>
            <person name="Hibbett D.S."/>
            <person name="Martin F."/>
        </authorList>
    </citation>
    <scope>NUCLEOTIDE SEQUENCE [LARGE SCALE GENOMIC DNA]</scope>
    <source>
        <strain evidence="2">Ve08.2h10</strain>
    </source>
</reference>